<dbReference type="InterPro" id="IPR002182">
    <property type="entry name" value="NB-ARC"/>
</dbReference>
<dbReference type="InterPro" id="IPR042197">
    <property type="entry name" value="Apaf_helical"/>
</dbReference>
<protein>
    <submittedName>
        <fullName evidence="7">Uncharacterized protein LOC114247650</fullName>
    </submittedName>
</protein>
<dbReference type="Gene3D" id="1.10.10.10">
    <property type="entry name" value="Winged helix-like DNA-binding domain superfamily/Winged helix DNA-binding domain"/>
    <property type="match status" value="1"/>
</dbReference>
<dbReference type="PROSITE" id="PS50209">
    <property type="entry name" value="CARD"/>
    <property type="match status" value="1"/>
</dbReference>
<dbReference type="InterPro" id="IPR011029">
    <property type="entry name" value="DEATH-like_dom_sf"/>
</dbReference>
<dbReference type="Pfam" id="PF00619">
    <property type="entry name" value="CARD"/>
    <property type="match status" value="1"/>
</dbReference>
<proteinExistence type="predicted"/>
<dbReference type="CDD" id="cd01671">
    <property type="entry name" value="CARD"/>
    <property type="match status" value="1"/>
</dbReference>
<feature type="region of interest" description="Disordered" evidence="4">
    <location>
        <begin position="990"/>
        <end position="1023"/>
    </location>
</feature>
<dbReference type="RefSeq" id="XP_028036457.1">
    <property type="nucleotide sequence ID" value="XM_028180656.1"/>
</dbReference>
<name>A0A6J2K671_BOMMA</name>
<dbReference type="GeneID" id="114247650"/>
<dbReference type="InterPro" id="IPR036388">
    <property type="entry name" value="WH-like_DNA-bd_sf"/>
</dbReference>
<keyword evidence="3" id="KW-0677">Repeat</keyword>
<reference evidence="7" key="1">
    <citation type="submission" date="2025-08" db="UniProtKB">
        <authorList>
            <consortium name="RefSeq"/>
        </authorList>
    </citation>
    <scope>IDENTIFICATION</scope>
    <source>
        <tissue evidence="7">Silk gland</tissue>
    </source>
</reference>
<sequence length="1524" mass="173739">MDLKNRKLLQHNQQAIIKDLDVQYILDELYTKQAISSEVYEHIANLVIVKNRVEGVRYLIDCLLRYGTNQAYEAFVDSLAKDYNWLWEKFATQSNGPMFNDSFEDSLSKGDVPRLPEHHVRRKAVETEVLSKIKELTRHKILVLHGMLGSGKTCVAINVLRDNPELITNNFNDIVFWMNFANCKTDDDIIAQQNTLLRKISSMYIQNSHMNSSISMSSMGSNIDSHSLSYYDRTWNDFRDRLKNLFSEPPLKEGLLVMDEVNDRKCVEAFDIGCKILITTRDTDVVANYHPQIVTVENSFTERESLELFASCLDEPVTKLPSYAKELNELCKGSPFHVALIGAQLAEDRERLKHDRSHWKYYLKKLKKNFFSVWKTNNDNPMKTIQVCINSLNPNTLAMFMKLAVLPDSVKVTAQVYSKLWNVDVNEVENITKKLKSKSLIIKNYDRDQKKYLYEVHDLIMNYLRSCTHEEEMKKLHDELLNSYRYDSETAPTEIVDDGYIAFYIGFHILKTKNLHQKWSLFSKLYLDLRFLGNKVRLTGPDDVMLDLQKYENYIVRDEIDRNLVYSIKAFLSTHGTDLHHYPCTNIVQSIIQHETKGILCCKASLIARDNCVNNELYFEFMHEHDVEEIKHSTIDVKEVIKSVCFLRNYVIVGTSNGLIKFFNIETNKQKKELKGTGAAIKWIGVACTKDTTIVAALSTDGYLKLWFVDDFDDDDNANNLVEEEPNDAYNNYPSPLTFEPKLGPILNCRWTTSEDLLITHTSQMIILYRPKGAEYDVISEFDREQKLLCCVPCNNDKYIAVASFNAVYRVDLIDIRTKQKVVYFEETGAILDMLVVPGTNKIITLKQNEIMAHEFRVKPASINRGGTVIDSGAVKADVRFAAMAVNNSGSLLFAATDDSRVVCVDLKTNSRVFDIENRRGNVVSMAVSEVLMWDEFEPSSDVLLTGTDSTENSAKVWYLDASYVSQTAQRKGKVRLTSKFDVSFLNATTPTSPSASPLNSGVETVHNPLKSHQSFTNKDPVKKPIKTTMSLDRNTLKPLNLKGICNNNEGLIHPLLAVVDDMNNIQVMRGKKVLTEILEKSDEKITAVKVSPCNHYIMYGLKSGKVKRYTLRTKEMTTIMHVNSPVQYLNYINNKLMLVAWKNRCLMSYKLGHEETWKTEMLQAGNTHLGSQESQLGSDWQSMKMRNGHSDLSTSSSEASVSSRENRLFHGGEMKELYKQSDLVDCFWVPDTGLITVESNAAIKLWNKDCKVSTILNARQMDTYITCAAFQNNVLVICDSENKGFQSYELKFDNTIDLCLIQEYKLNNVVTSCDITSDGYILAMGLDCGNVVLWNVKGKRQISLLKHHNSRVQACSFSPVPDRLYRSSVHSPGVTSPADAVADDQPPLVLVTMASEIVWWNITYVIRIRASNKSLWRSGLNVISPIGTPLENRAENHQTTENSGNVNTNFFFRDMFADRHCWKNIWKGKTCKEGSKRKEILACIKLSGINATRLCHDENFSCFVTVDNPGHVHIMNVMRDLCT</sequence>
<dbReference type="GO" id="GO:0005829">
    <property type="term" value="C:cytosol"/>
    <property type="evidence" value="ECO:0007669"/>
    <property type="project" value="UniProtKB-ARBA"/>
</dbReference>
<dbReference type="InterPro" id="IPR001680">
    <property type="entry name" value="WD40_rpt"/>
</dbReference>
<keyword evidence="2" id="KW-0053">Apoptosis</keyword>
<evidence type="ECO:0000259" key="5">
    <source>
        <dbReference type="PROSITE" id="PS50209"/>
    </source>
</evidence>
<dbReference type="GO" id="GO:0043531">
    <property type="term" value="F:ADP binding"/>
    <property type="evidence" value="ECO:0007669"/>
    <property type="project" value="InterPro"/>
</dbReference>
<dbReference type="Gene3D" id="3.40.50.300">
    <property type="entry name" value="P-loop containing nucleotide triphosphate hydrolases"/>
    <property type="match status" value="1"/>
</dbReference>
<dbReference type="Pfam" id="PF17908">
    <property type="entry name" value="APAF1_C"/>
    <property type="match status" value="1"/>
</dbReference>
<dbReference type="Gene3D" id="2.130.10.10">
    <property type="entry name" value="YVTN repeat-like/Quinoprotein amine dehydrogenase"/>
    <property type="match status" value="2"/>
</dbReference>
<dbReference type="Pfam" id="PF21296">
    <property type="entry name" value="WHD_APAF1"/>
    <property type="match status" value="1"/>
</dbReference>
<dbReference type="InterPro" id="IPR041452">
    <property type="entry name" value="APAF1_C"/>
</dbReference>
<dbReference type="OrthoDB" id="1357022at2759"/>
<dbReference type="Proteomes" id="UP000504629">
    <property type="component" value="Unplaced"/>
</dbReference>
<dbReference type="InterPro" id="IPR015943">
    <property type="entry name" value="WD40/YVTN_repeat-like_dom_sf"/>
</dbReference>
<dbReference type="KEGG" id="bman:114247650"/>
<dbReference type="PANTHER" id="PTHR22845">
    <property type="entry name" value="APOPTOTIC PROTEASE-ACTIVATING FACTOR 1"/>
    <property type="match status" value="1"/>
</dbReference>
<dbReference type="Gene3D" id="1.10.533.10">
    <property type="entry name" value="Death Domain, Fas"/>
    <property type="match status" value="1"/>
</dbReference>
<dbReference type="InterPro" id="IPR036322">
    <property type="entry name" value="WD40_repeat_dom_sf"/>
</dbReference>
<evidence type="ECO:0000313" key="7">
    <source>
        <dbReference type="RefSeq" id="XP_028036457.1"/>
    </source>
</evidence>
<dbReference type="InterPro" id="IPR001315">
    <property type="entry name" value="CARD"/>
</dbReference>
<dbReference type="PANTHER" id="PTHR22845:SF5">
    <property type="entry name" value="APOPTOTIC PROTEASE-ACTIVATING FACTOR 1"/>
    <property type="match status" value="1"/>
</dbReference>
<evidence type="ECO:0000256" key="2">
    <source>
        <dbReference type="ARBA" id="ARBA00022703"/>
    </source>
</evidence>
<dbReference type="InterPro" id="IPR048975">
    <property type="entry name" value="WHD_APAF1"/>
</dbReference>
<evidence type="ECO:0000256" key="1">
    <source>
        <dbReference type="ARBA" id="ARBA00022574"/>
    </source>
</evidence>
<dbReference type="GO" id="GO:0006915">
    <property type="term" value="P:apoptotic process"/>
    <property type="evidence" value="ECO:0007669"/>
    <property type="project" value="UniProtKB-KW"/>
</dbReference>
<dbReference type="Gene3D" id="1.25.40.370">
    <property type="match status" value="1"/>
</dbReference>
<dbReference type="CTD" id="100529085"/>
<keyword evidence="6" id="KW-1185">Reference proteome</keyword>
<feature type="compositionally biased region" description="Polar residues" evidence="4">
    <location>
        <begin position="990"/>
        <end position="1003"/>
    </location>
</feature>
<dbReference type="SUPFAM" id="SSF50978">
    <property type="entry name" value="WD40 repeat-like"/>
    <property type="match status" value="2"/>
</dbReference>
<accession>A0A6J2K671</accession>
<feature type="domain" description="CARD" evidence="5">
    <location>
        <begin position="1"/>
        <end position="79"/>
    </location>
</feature>
<keyword evidence="1" id="KW-0853">WD repeat</keyword>
<dbReference type="SUPFAM" id="SSF47986">
    <property type="entry name" value="DEATH domain"/>
    <property type="match status" value="1"/>
</dbReference>
<dbReference type="InterPro" id="IPR027417">
    <property type="entry name" value="P-loop_NTPase"/>
</dbReference>
<dbReference type="SMART" id="SM00320">
    <property type="entry name" value="WD40"/>
    <property type="match status" value="5"/>
</dbReference>
<dbReference type="Gene3D" id="1.10.8.430">
    <property type="entry name" value="Helical domain of apoptotic protease-activating factors"/>
    <property type="match status" value="1"/>
</dbReference>
<dbReference type="SUPFAM" id="SSF52540">
    <property type="entry name" value="P-loop containing nucleoside triphosphate hydrolases"/>
    <property type="match status" value="1"/>
</dbReference>
<gene>
    <name evidence="7" type="primary">LOC114247650</name>
</gene>
<organism evidence="6 7">
    <name type="scientific">Bombyx mandarina</name>
    <name type="common">Wild silk moth</name>
    <name type="synonym">Wild silkworm</name>
    <dbReference type="NCBI Taxonomy" id="7092"/>
    <lineage>
        <taxon>Eukaryota</taxon>
        <taxon>Metazoa</taxon>
        <taxon>Ecdysozoa</taxon>
        <taxon>Arthropoda</taxon>
        <taxon>Hexapoda</taxon>
        <taxon>Insecta</taxon>
        <taxon>Pterygota</taxon>
        <taxon>Neoptera</taxon>
        <taxon>Endopterygota</taxon>
        <taxon>Lepidoptera</taxon>
        <taxon>Glossata</taxon>
        <taxon>Ditrysia</taxon>
        <taxon>Bombycoidea</taxon>
        <taxon>Bombycidae</taxon>
        <taxon>Bombycinae</taxon>
        <taxon>Bombyx</taxon>
    </lineage>
</organism>
<evidence type="ECO:0000313" key="6">
    <source>
        <dbReference type="Proteomes" id="UP000504629"/>
    </source>
</evidence>
<dbReference type="GO" id="GO:0042981">
    <property type="term" value="P:regulation of apoptotic process"/>
    <property type="evidence" value="ECO:0007669"/>
    <property type="project" value="InterPro"/>
</dbReference>
<dbReference type="Pfam" id="PF00931">
    <property type="entry name" value="NB-ARC"/>
    <property type="match status" value="1"/>
</dbReference>
<evidence type="ECO:0000256" key="3">
    <source>
        <dbReference type="ARBA" id="ARBA00022737"/>
    </source>
</evidence>
<evidence type="ECO:0000256" key="4">
    <source>
        <dbReference type="SAM" id="MobiDB-lite"/>
    </source>
</evidence>